<name>A0A101M5E5_PICGL</name>
<gene>
    <name evidence="1" type="ORF">ABT39_MTgene1160</name>
</gene>
<geneLocation type="mitochondrion" evidence="1"/>
<keyword evidence="1" id="KW-0496">Mitochondrion</keyword>
<protein>
    <submittedName>
        <fullName evidence="1">Uncharacterized protein</fullName>
    </submittedName>
</protein>
<proteinExistence type="predicted"/>
<organism evidence="1">
    <name type="scientific">Picea glauca</name>
    <name type="common">White spruce</name>
    <name type="synonym">Pinus glauca</name>
    <dbReference type="NCBI Taxonomy" id="3330"/>
    <lineage>
        <taxon>Eukaryota</taxon>
        <taxon>Viridiplantae</taxon>
        <taxon>Streptophyta</taxon>
        <taxon>Embryophyta</taxon>
        <taxon>Tracheophyta</taxon>
        <taxon>Spermatophyta</taxon>
        <taxon>Pinopsida</taxon>
        <taxon>Pinidae</taxon>
        <taxon>Conifers I</taxon>
        <taxon>Pinales</taxon>
        <taxon>Pinaceae</taxon>
        <taxon>Picea</taxon>
    </lineage>
</organism>
<accession>A0A101M5E5</accession>
<sequence length="65" mass="7427">MSSISPVLLFEMHDGPALKPKVESGARLSRLAYSLRCKMNHNFTSDLPHEQRVNYMDAPSPNERR</sequence>
<comment type="caution">
    <text evidence="1">The sequence shown here is derived from an EMBL/GenBank/DDBJ whole genome shotgun (WGS) entry which is preliminary data.</text>
</comment>
<dbReference type="EMBL" id="LKAM01000001">
    <property type="protein sequence ID" value="KUM51313.1"/>
    <property type="molecule type" value="Genomic_DNA"/>
</dbReference>
<dbReference type="AlphaFoldDB" id="A0A101M5E5"/>
<reference evidence="1" key="1">
    <citation type="journal article" date="2015" name="Genome Biol. Evol.">
        <title>Organellar Genomes of White Spruce (Picea glauca): Assembly and Annotation.</title>
        <authorList>
            <person name="Jackman S.D."/>
            <person name="Warren R.L."/>
            <person name="Gibb E.A."/>
            <person name="Vandervalk B.P."/>
            <person name="Mohamadi H."/>
            <person name="Chu J."/>
            <person name="Raymond A."/>
            <person name="Pleasance S."/>
            <person name="Coope R."/>
            <person name="Wildung M.R."/>
            <person name="Ritland C.E."/>
            <person name="Bousquet J."/>
            <person name="Jones S.J."/>
            <person name="Bohlmann J."/>
            <person name="Birol I."/>
        </authorList>
    </citation>
    <scope>NUCLEOTIDE SEQUENCE [LARGE SCALE GENOMIC DNA]</scope>
    <source>
        <tissue evidence="1">Flushing bud</tissue>
    </source>
</reference>
<evidence type="ECO:0000313" key="1">
    <source>
        <dbReference type="EMBL" id="KUM51313.1"/>
    </source>
</evidence>